<dbReference type="CDD" id="cd00130">
    <property type="entry name" value="PAS"/>
    <property type="match status" value="1"/>
</dbReference>
<dbReference type="Proteomes" id="UP001055167">
    <property type="component" value="Unassembled WGS sequence"/>
</dbReference>
<reference evidence="7" key="2">
    <citation type="submission" date="2021-08" db="EMBL/GenBank/DDBJ databases">
        <authorList>
            <person name="Tani A."/>
            <person name="Ola A."/>
            <person name="Ogura Y."/>
            <person name="Katsura K."/>
            <person name="Hayashi T."/>
        </authorList>
    </citation>
    <scope>NUCLEOTIDE SEQUENCE</scope>
    <source>
        <strain evidence="7">KCTC 52305</strain>
    </source>
</reference>
<gene>
    <name evidence="7" type="ORF">OPKNFCMD_6667</name>
</gene>
<evidence type="ECO:0000256" key="5">
    <source>
        <dbReference type="ARBA" id="ARBA00022777"/>
    </source>
</evidence>
<dbReference type="EMBL" id="BPQH01000040">
    <property type="protein sequence ID" value="GJD53888.1"/>
    <property type="molecule type" value="Genomic_DNA"/>
</dbReference>
<dbReference type="InterPro" id="IPR013655">
    <property type="entry name" value="PAS_fold_3"/>
</dbReference>
<dbReference type="Gene3D" id="3.30.450.20">
    <property type="entry name" value="PAS domain"/>
    <property type="match status" value="1"/>
</dbReference>
<dbReference type="Pfam" id="PF08447">
    <property type="entry name" value="PAS_3"/>
    <property type="match status" value="1"/>
</dbReference>
<dbReference type="EC" id="2.7.13.3" evidence="2"/>
<evidence type="ECO:0000259" key="6">
    <source>
        <dbReference type="PROSITE" id="PS50112"/>
    </source>
</evidence>
<dbReference type="RefSeq" id="WP_128564866.1">
    <property type="nucleotide sequence ID" value="NZ_BPQH01000040.1"/>
</dbReference>
<feature type="domain" description="PAS" evidence="6">
    <location>
        <begin position="1"/>
        <end position="57"/>
    </location>
</feature>
<name>A0ABQ4R831_9HYPH</name>
<comment type="caution">
    <text evidence="7">The sequence shown here is derived from an EMBL/GenBank/DDBJ whole genome shotgun (WGS) entry which is preliminary data.</text>
</comment>
<evidence type="ECO:0000256" key="4">
    <source>
        <dbReference type="ARBA" id="ARBA00022679"/>
    </source>
</evidence>
<dbReference type="InterPro" id="IPR000014">
    <property type="entry name" value="PAS"/>
</dbReference>
<protein>
    <recommendedName>
        <fullName evidence="2">histidine kinase</fullName>
        <ecNumber evidence="2">2.7.13.3</ecNumber>
    </recommendedName>
</protein>
<evidence type="ECO:0000256" key="3">
    <source>
        <dbReference type="ARBA" id="ARBA00022553"/>
    </source>
</evidence>
<keyword evidence="5" id="KW-0418">Kinase</keyword>
<evidence type="ECO:0000256" key="2">
    <source>
        <dbReference type="ARBA" id="ARBA00012438"/>
    </source>
</evidence>
<dbReference type="PANTHER" id="PTHR43304">
    <property type="entry name" value="PHYTOCHROME-LIKE PROTEIN CPH1"/>
    <property type="match status" value="1"/>
</dbReference>
<keyword evidence="4" id="KW-0808">Transferase</keyword>
<evidence type="ECO:0000256" key="1">
    <source>
        <dbReference type="ARBA" id="ARBA00000085"/>
    </source>
</evidence>
<dbReference type="PROSITE" id="PS50112">
    <property type="entry name" value="PAS"/>
    <property type="match status" value="1"/>
</dbReference>
<keyword evidence="3" id="KW-0597">Phosphoprotein</keyword>
<dbReference type="InterPro" id="IPR052162">
    <property type="entry name" value="Sensor_kinase/Photoreceptor"/>
</dbReference>
<dbReference type="SUPFAM" id="SSF55785">
    <property type="entry name" value="PYP-like sensor domain (PAS domain)"/>
    <property type="match status" value="1"/>
</dbReference>
<comment type="catalytic activity">
    <reaction evidence="1">
        <text>ATP + protein L-histidine = ADP + protein N-phospho-L-histidine.</text>
        <dbReference type="EC" id="2.7.13.3"/>
    </reaction>
</comment>
<keyword evidence="8" id="KW-1185">Reference proteome</keyword>
<accession>A0ABQ4R831</accession>
<organism evidence="7 8">
    <name type="scientific">Methylobacterium crusticola</name>
    <dbReference type="NCBI Taxonomy" id="1697972"/>
    <lineage>
        <taxon>Bacteria</taxon>
        <taxon>Pseudomonadati</taxon>
        <taxon>Pseudomonadota</taxon>
        <taxon>Alphaproteobacteria</taxon>
        <taxon>Hyphomicrobiales</taxon>
        <taxon>Methylobacteriaceae</taxon>
        <taxon>Methylobacterium</taxon>
    </lineage>
</organism>
<evidence type="ECO:0000313" key="8">
    <source>
        <dbReference type="Proteomes" id="UP001055167"/>
    </source>
</evidence>
<proteinExistence type="predicted"/>
<reference evidence="7" key="1">
    <citation type="journal article" date="2021" name="Front. Microbiol.">
        <title>Comprehensive Comparative Genomics and Phenotyping of Methylobacterium Species.</title>
        <authorList>
            <person name="Alessa O."/>
            <person name="Ogura Y."/>
            <person name="Fujitani Y."/>
            <person name="Takami H."/>
            <person name="Hayashi T."/>
            <person name="Sahin N."/>
            <person name="Tani A."/>
        </authorList>
    </citation>
    <scope>NUCLEOTIDE SEQUENCE</scope>
    <source>
        <strain evidence="7">KCTC 52305</strain>
    </source>
</reference>
<dbReference type="PANTHER" id="PTHR43304:SF1">
    <property type="entry name" value="PAC DOMAIN-CONTAINING PROTEIN"/>
    <property type="match status" value="1"/>
</dbReference>
<dbReference type="InterPro" id="IPR035965">
    <property type="entry name" value="PAS-like_dom_sf"/>
</dbReference>
<evidence type="ECO:0000313" key="7">
    <source>
        <dbReference type="EMBL" id="GJD53888.1"/>
    </source>
</evidence>
<dbReference type="NCBIfam" id="TIGR00229">
    <property type="entry name" value="sensory_box"/>
    <property type="match status" value="1"/>
</dbReference>
<sequence>MIWAADKQGQVAYVCAEWHEATGQPAEQARGSGWLEVVHPKDRPLAEQTFMSAVAQATSYTMVYRLRTADGSYTWVKDCAMPSFCPNSFELLGYLGSVTQADQVEFERAEAEGHLEAFDPGKPIPAFEPISSFDQAADYLILALSAARRSQDEVLVQMIEICLFQVGRLLTQALNETDGLQRH</sequence>